<dbReference type="SMART" id="SM00862">
    <property type="entry name" value="Trans_reg_C"/>
    <property type="match status" value="1"/>
</dbReference>
<evidence type="ECO:0000256" key="3">
    <source>
        <dbReference type="ARBA" id="ARBA00023125"/>
    </source>
</evidence>
<dbReference type="SUPFAM" id="SSF48452">
    <property type="entry name" value="TPR-like"/>
    <property type="match status" value="3"/>
</dbReference>
<keyword evidence="2" id="KW-0805">Transcription regulation</keyword>
<dbReference type="Pfam" id="PF25872">
    <property type="entry name" value="HTH_77"/>
    <property type="match status" value="1"/>
</dbReference>
<sequence length="1054" mass="113961">MQFGILGPVEALVDGRPVAVGGPRVRALLALLLLDAGRLVSTERLIDGLYGEDPPSGAANALQSQVSRLRRGLGDAELVEGQPAGYRLAVDPADVDVHRFDRLVREGRQALPADPAKAAALLREALGLWRGPALADLTDAPFAKAQAARLEEQRVAAAEDRAEAELAVGEHAAVVAPLQELTAEHPLRERAQGLLMRALYGSGRQAEALAAYENVRQLLADELGADPSAELSEIHMAILRGDESLRAVKAPAPAPAAAPAVFQSNLPAQLTSFVGREEELARVGKMLEESRLVTLLGPGGTGKTRLAVEAGGRAEGEVCFADLSPVMNEDDLPQAMLTALGVREAGLHDDATQGERPQPLDRLIMALADRPMLLILDNLEQVVAGAARLTHRLLSACPSLRVLATSREALGVTGETIWPLPPLRVPEPGTAAAEALAYPAVRLFADRAAAVRPGFEVDEGNARTVLQICAALDGLPLAIELAAARLRSMAIEDVAARLDDRFRLLTRGNRSAAPRHQTLRAVVEWSWELLDEDEQQLARRLTVFAGGATLEAAERVCGLPEYETDDLLASLTDKSLIQNDGGRYRMLETVRAFCAERLADTGEEDELRRAHTAYFVDLAETADPKLRGPDQLTWMARLTAEHANTQAAFRWAITSEPETALRLLGALSWYWWLRGMRGEVGAPAAELLEHFGPRPPEGLDEEYVLCVVNAGAGGMLTKDADAHMSAAAKIMDAMPGAPRRISVLVLWAMSNPIPNADDMMERRRRMLTLAGDPWLDALDDFSASYMAMYSGDLDTARPHFEKAISSFRALGDRWGIANTLDGFAMLAELQGDLPRCLELIDQAYALTEELGVPEDMADLLCRKAETFIRSGDLDAGRAEYERAHELAVRAGSPQRAQMARRGLADIARMTGDLATARALYEEILNSRTLTWGWTAETVARAHLGLGLIALGDRELSVAREHFREAIGISWEQPYVRTASEAVAALAEAALLLDDAQQAATLLGAIDAFREIGPPLNFEPLVARIRESLGEDAYESAYAQGAAMPRQEAFAFARS</sequence>
<dbReference type="Pfam" id="PF13424">
    <property type="entry name" value="TPR_12"/>
    <property type="match status" value="1"/>
</dbReference>
<feature type="domain" description="OmpR/PhoB-type" evidence="6">
    <location>
        <begin position="1"/>
        <end position="90"/>
    </location>
</feature>
<proteinExistence type="inferred from homology"/>
<keyword evidence="3 5" id="KW-0238">DNA-binding</keyword>
<dbReference type="InterPro" id="IPR058852">
    <property type="entry name" value="HTH_77"/>
</dbReference>
<name>A0A939PEQ6_9ACTN</name>
<feature type="DNA-binding region" description="OmpR/PhoB-type" evidence="5">
    <location>
        <begin position="1"/>
        <end position="90"/>
    </location>
</feature>
<evidence type="ECO:0000256" key="5">
    <source>
        <dbReference type="PROSITE-ProRule" id="PRU01091"/>
    </source>
</evidence>
<evidence type="ECO:0000259" key="6">
    <source>
        <dbReference type="PROSITE" id="PS51755"/>
    </source>
</evidence>
<dbReference type="FunFam" id="1.25.40.10:FF:000222">
    <property type="entry name" value="SARP family transcriptional regulator"/>
    <property type="match status" value="1"/>
</dbReference>
<evidence type="ECO:0000256" key="2">
    <source>
        <dbReference type="ARBA" id="ARBA00023015"/>
    </source>
</evidence>
<keyword evidence="4" id="KW-0804">Transcription</keyword>
<dbReference type="RefSeq" id="WP_208259137.1">
    <property type="nucleotide sequence ID" value="NZ_JAGEOJ010000012.1"/>
</dbReference>
<comment type="similarity">
    <text evidence="1">Belongs to the AfsR/DnrI/RedD regulatory family.</text>
</comment>
<evidence type="ECO:0000313" key="8">
    <source>
        <dbReference type="Proteomes" id="UP000669179"/>
    </source>
</evidence>
<dbReference type="SUPFAM" id="SSF46894">
    <property type="entry name" value="C-terminal effector domain of the bipartite response regulators"/>
    <property type="match status" value="1"/>
</dbReference>
<dbReference type="PROSITE" id="PS51755">
    <property type="entry name" value="OMPR_PHOB"/>
    <property type="match status" value="1"/>
</dbReference>
<dbReference type="GO" id="GO:0000160">
    <property type="term" value="P:phosphorelay signal transduction system"/>
    <property type="evidence" value="ECO:0007669"/>
    <property type="project" value="InterPro"/>
</dbReference>
<dbReference type="GO" id="GO:0006355">
    <property type="term" value="P:regulation of DNA-templated transcription"/>
    <property type="evidence" value="ECO:0007669"/>
    <property type="project" value="InterPro"/>
</dbReference>
<dbReference type="InterPro" id="IPR027417">
    <property type="entry name" value="P-loop_NTPase"/>
</dbReference>
<gene>
    <name evidence="7" type="ORF">J4573_29475</name>
</gene>
<dbReference type="AlphaFoldDB" id="A0A939PEQ6"/>
<dbReference type="GO" id="GO:0003677">
    <property type="term" value="F:DNA binding"/>
    <property type="evidence" value="ECO:0007669"/>
    <property type="project" value="UniProtKB-UniRule"/>
</dbReference>
<dbReference type="Pfam" id="PF03704">
    <property type="entry name" value="BTAD"/>
    <property type="match status" value="1"/>
</dbReference>
<dbReference type="PANTHER" id="PTHR47691:SF3">
    <property type="entry name" value="HTH-TYPE TRANSCRIPTIONAL REGULATOR RV0890C-RELATED"/>
    <property type="match status" value="1"/>
</dbReference>
<accession>A0A939PEQ6</accession>
<dbReference type="Gene3D" id="3.40.50.300">
    <property type="entry name" value="P-loop containing nucleotide triphosphate hydrolases"/>
    <property type="match status" value="1"/>
</dbReference>
<dbReference type="Proteomes" id="UP000669179">
    <property type="component" value="Unassembled WGS sequence"/>
</dbReference>
<dbReference type="PRINTS" id="PR00364">
    <property type="entry name" value="DISEASERSIST"/>
</dbReference>
<evidence type="ECO:0000256" key="4">
    <source>
        <dbReference type="ARBA" id="ARBA00023163"/>
    </source>
</evidence>
<organism evidence="7 8">
    <name type="scientific">Actinomadura barringtoniae</name>
    <dbReference type="NCBI Taxonomy" id="1427535"/>
    <lineage>
        <taxon>Bacteria</taxon>
        <taxon>Bacillati</taxon>
        <taxon>Actinomycetota</taxon>
        <taxon>Actinomycetes</taxon>
        <taxon>Streptosporangiales</taxon>
        <taxon>Thermomonosporaceae</taxon>
        <taxon>Actinomadura</taxon>
    </lineage>
</organism>
<dbReference type="Gene3D" id="1.10.10.10">
    <property type="entry name" value="Winged helix-like DNA-binding domain superfamily/Winged helix DNA-binding domain"/>
    <property type="match status" value="1"/>
</dbReference>
<dbReference type="InterPro" id="IPR001867">
    <property type="entry name" value="OmpR/PhoB-type_DNA-bd"/>
</dbReference>
<dbReference type="Pfam" id="PF00486">
    <property type="entry name" value="Trans_reg_C"/>
    <property type="match status" value="1"/>
</dbReference>
<dbReference type="EMBL" id="JAGEOJ010000012">
    <property type="protein sequence ID" value="MBO2451256.1"/>
    <property type="molecule type" value="Genomic_DNA"/>
</dbReference>
<dbReference type="Gene3D" id="1.25.40.10">
    <property type="entry name" value="Tetratricopeptide repeat domain"/>
    <property type="match status" value="3"/>
</dbReference>
<evidence type="ECO:0000256" key="1">
    <source>
        <dbReference type="ARBA" id="ARBA00005820"/>
    </source>
</evidence>
<dbReference type="InterPro" id="IPR005158">
    <property type="entry name" value="BTAD"/>
</dbReference>
<dbReference type="SUPFAM" id="SSF52540">
    <property type="entry name" value="P-loop containing nucleoside triphosphate hydrolases"/>
    <property type="match status" value="1"/>
</dbReference>
<protein>
    <submittedName>
        <fullName evidence="7">Winged helix-turn-helix domain-containing protein</fullName>
    </submittedName>
</protein>
<reference evidence="7" key="1">
    <citation type="submission" date="2021-03" db="EMBL/GenBank/DDBJ databases">
        <authorList>
            <person name="Kanchanasin P."/>
            <person name="Saeng-In P."/>
            <person name="Phongsopitanun W."/>
            <person name="Yuki M."/>
            <person name="Kudo T."/>
            <person name="Ohkuma M."/>
            <person name="Tanasupawat S."/>
        </authorList>
    </citation>
    <scope>NUCLEOTIDE SEQUENCE</scope>
    <source>
        <strain evidence="7">GKU 128</strain>
    </source>
</reference>
<dbReference type="InterPro" id="IPR036388">
    <property type="entry name" value="WH-like_DNA-bd_sf"/>
</dbReference>
<dbReference type="SMART" id="SM01043">
    <property type="entry name" value="BTAD"/>
    <property type="match status" value="1"/>
</dbReference>
<dbReference type="InterPro" id="IPR016032">
    <property type="entry name" value="Sig_transdc_resp-reg_C-effctor"/>
</dbReference>
<dbReference type="InterPro" id="IPR011990">
    <property type="entry name" value="TPR-like_helical_dom_sf"/>
</dbReference>
<comment type="caution">
    <text evidence="7">The sequence shown here is derived from an EMBL/GenBank/DDBJ whole genome shotgun (WGS) entry which is preliminary data.</text>
</comment>
<keyword evidence="8" id="KW-1185">Reference proteome</keyword>
<evidence type="ECO:0000313" key="7">
    <source>
        <dbReference type="EMBL" id="MBO2451256.1"/>
    </source>
</evidence>
<dbReference type="CDD" id="cd15831">
    <property type="entry name" value="BTAD"/>
    <property type="match status" value="1"/>
</dbReference>
<dbReference type="PANTHER" id="PTHR47691">
    <property type="entry name" value="REGULATOR-RELATED"/>
    <property type="match status" value="1"/>
</dbReference>